<keyword evidence="1" id="KW-0732">Signal</keyword>
<evidence type="ECO:0000313" key="2">
    <source>
        <dbReference type="EMBL" id="EJD36344.1"/>
    </source>
</evidence>
<evidence type="ECO:0000313" key="3">
    <source>
        <dbReference type="Proteomes" id="UP000006514"/>
    </source>
</evidence>
<name>J0WU98_AURST</name>
<reference evidence="3" key="1">
    <citation type="journal article" date="2012" name="Science">
        <title>The Paleozoic origin of enzymatic lignin decomposition reconstructed from 31 fungal genomes.</title>
        <authorList>
            <person name="Floudas D."/>
            <person name="Binder M."/>
            <person name="Riley R."/>
            <person name="Barry K."/>
            <person name="Blanchette R.A."/>
            <person name="Henrissat B."/>
            <person name="Martinez A.T."/>
            <person name="Otillar R."/>
            <person name="Spatafora J.W."/>
            <person name="Yadav J.S."/>
            <person name="Aerts A."/>
            <person name="Benoit I."/>
            <person name="Boyd A."/>
            <person name="Carlson A."/>
            <person name="Copeland A."/>
            <person name="Coutinho P.M."/>
            <person name="de Vries R.P."/>
            <person name="Ferreira P."/>
            <person name="Findley K."/>
            <person name="Foster B."/>
            <person name="Gaskell J."/>
            <person name="Glotzer D."/>
            <person name="Gorecki P."/>
            <person name="Heitman J."/>
            <person name="Hesse C."/>
            <person name="Hori C."/>
            <person name="Igarashi K."/>
            <person name="Jurgens J.A."/>
            <person name="Kallen N."/>
            <person name="Kersten P."/>
            <person name="Kohler A."/>
            <person name="Kuees U."/>
            <person name="Kumar T.K.A."/>
            <person name="Kuo A."/>
            <person name="LaButti K."/>
            <person name="Larrondo L.F."/>
            <person name="Lindquist E."/>
            <person name="Ling A."/>
            <person name="Lombard V."/>
            <person name="Lucas S."/>
            <person name="Lundell T."/>
            <person name="Martin R."/>
            <person name="McLaughlin D.J."/>
            <person name="Morgenstern I."/>
            <person name="Morin E."/>
            <person name="Murat C."/>
            <person name="Nagy L.G."/>
            <person name="Nolan M."/>
            <person name="Ohm R.A."/>
            <person name="Patyshakuliyeva A."/>
            <person name="Rokas A."/>
            <person name="Ruiz-Duenas F.J."/>
            <person name="Sabat G."/>
            <person name="Salamov A."/>
            <person name="Samejima M."/>
            <person name="Schmutz J."/>
            <person name="Slot J.C."/>
            <person name="St John F."/>
            <person name="Stenlid J."/>
            <person name="Sun H."/>
            <person name="Sun S."/>
            <person name="Syed K."/>
            <person name="Tsang A."/>
            <person name="Wiebenga A."/>
            <person name="Young D."/>
            <person name="Pisabarro A."/>
            <person name="Eastwood D.C."/>
            <person name="Martin F."/>
            <person name="Cullen D."/>
            <person name="Grigoriev I.V."/>
            <person name="Hibbett D.S."/>
        </authorList>
    </citation>
    <scope>NUCLEOTIDE SEQUENCE [LARGE SCALE GENOMIC DNA]</scope>
    <source>
        <strain evidence="3">TFB10046</strain>
    </source>
</reference>
<dbReference type="KEGG" id="adl:AURDEDRAFT_130127"/>
<evidence type="ECO:0000256" key="1">
    <source>
        <dbReference type="SAM" id="SignalP"/>
    </source>
</evidence>
<sequence length="183" mass="19459">MLLSQVLVTVALATTSVLAALPPVGVPVVLVNQETGMFFDDKDRIAPIGNPIIGFPFNNGGNQKWILASDNISGGSADYTFLGVLPAANISSSGALGAGLNVQPTPSIYTITELGNDNITPFYRCDLTKSQHCNSHSPHPRIAQGEFVVTAPDDRSGQLTFQTLNTTSRFQHWRIFATSAISG</sequence>
<protein>
    <submittedName>
        <fullName evidence="2">Uncharacterized protein</fullName>
    </submittedName>
</protein>
<organism evidence="2 3">
    <name type="scientific">Auricularia subglabra (strain TFB-10046 / SS5)</name>
    <name type="common">White-rot fungus</name>
    <name type="synonym">Auricularia delicata (strain TFB10046)</name>
    <dbReference type="NCBI Taxonomy" id="717982"/>
    <lineage>
        <taxon>Eukaryota</taxon>
        <taxon>Fungi</taxon>
        <taxon>Dikarya</taxon>
        <taxon>Basidiomycota</taxon>
        <taxon>Agaricomycotina</taxon>
        <taxon>Agaricomycetes</taxon>
        <taxon>Auriculariales</taxon>
        <taxon>Auriculariaceae</taxon>
        <taxon>Auricularia</taxon>
    </lineage>
</organism>
<dbReference type="AlphaFoldDB" id="J0WU98"/>
<feature type="signal peptide" evidence="1">
    <location>
        <begin position="1"/>
        <end position="19"/>
    </location>
</feature>
<dbReference type="InterPro" id="IPR035992">
    <property type="entry name" value="Ricin_B-like_lectins"/>
</dbReference>
<feature type="chain" id="PRO_5003741465" evidence="1">
    <location>
        <begin position="20"/>
        <end position="183"/>
    </location>
</feature>
<accession>J0WU98</accession>
<dbReference type="InParanoid" id="J0WU98"/>
<proteinExistence type="predicted"/>
<dbReference type="EMBL" id="JH687864">
    <property type="protein sequence ID" value="EJD36344.1"/>
    <property type="molecule type" value="Genomic_DNA"/>
</dbReference>
<dbReference type="Proteomes" id="UP000006514">
    <property type="component" value="Unassembled WGS sequence"/>
</dbReference>
<keyword evidence="3" id="KW-1185">Reference proteome</keyword>
<dbReference type="SUPFAM" id="SSF50370">
    <property type="entry name" value="Ricin B-like lectins"/>
    <property type="match status" value="1"/>
</dbReference>
<gene>
    <name evidence="2" type="ORF">AURDEDRAFT_130127</name>
</gene>